<accession>A0A1I8Q026</accession>
<dbReference type="SUPFAM" id="SSF52540">
    <property type="entry name" value="P-loop containing nucleoside triphosphate hydrolases"/>
    <property type="match status" value="8"/>
</dbReference>
<feature type="domain" description="DEAD-box RNA helicase Q" evidence="8">
    <location>
        <begin position="1140"/>
        <end position="1168"/>
    </location>
</feature>
<dbReference type="GO" id="GO:0010468">
    <property type="term" value="P:regulation of gene expression"/>
    <property type="evidence" value="ECO:0007669"/>
    <property type="project" value="UniProtKB-ARBA"/>
</dbReference>
<protein>
    <recommendedName>
        <fullName evidence="1">RNA helicase</fullName>
        <ecNumber evidence="1">3.6.4.13</ecNumber>
    </recommendedName>
</protein>
<name>A0A1I8Q026_STOCA</name>
<feature type="domain" description="DEAD-box RNA helicase Q" evidence="8">
    <location>
        <begin position="910"/>
        <end position="938"/>
    </location>
</feature>
<dbReference type="Pfam" id="PF00270">
    <property type="entry name" value="DEAD"/>
    <property type="match status" value="6"/>
</dbReference>
<dbReference type="PROSITE" id="PS51192">
    <property type="entry name" value="HELICASE_ATP_BIND_1"/>
    <property type="match status" value="4"/>
</dbReference>
<evidence type="ECO:0000259" key="7">
    <source>
        <dbReference type="PROSITE" id="PS51192"/>
    </source>
</evidence>
<proteinExistence type="predicted"/>
<evidence type="ECO:0000256" key="6">
    <source>
        <dbReference type="PROSITE-ProRule" id="PRU00552"/>
    </source>
</evidence>
<dbReference type="InterPro" id="IPR027417">
    <property type="entry name" value="P-loop_NTPase"/>
</dbReference>
<dbReference type="GO" id="GO:0016787">
    <property type="term" value="F:hydrolase activity"/>
    <property type="evidence" value="ECO:0007669"/>
    <property type="project" value="UniProtKB-KW"/>
</dbReference>
<evidence type="ECO:0000313" key="10">
    <source>
        <dbReference type="Proteomes" id="UP000095300"/>
    </source>
</evidence>
<dbReference type="Proteomes" id="UP000095300">
    <property type="component" value="Unassembled WGS sequence"/>
</dbReference>
<dbReference type="VEuPathDB" id="VectorBase:SCAU012614"/>
<feature type="domain" description="Helicase ATP-binding" evidence="7">
    <location>
        <begin position="480"/>
        <end position="649"/>
    </location>
</feature>
<evidence type="ECO:0000313" key="9">
    <source>
        <dbReference type="EnsemblMetazoa" id="SCAU012614-PB"/>
    </source>
</evidence>
<feature type="short sequence motif" description="Q motif" evidence="6">
    <location>
        <begin position="1434"/>
        <end position="1462"/>
    </location>
</feature>
<dbReference type="InterPro" id="IPR014014">
    <property type="entry name" value="RNA_helicase_DEAD_Q_motif"/>
</dbReference>
<gene>
    <name evidence="9" type="primary">106083760</name>
</gene>
<evidence type="ECO:0000259" key="8">
    <source>
        <dbReference type="PROSITE" id="PS51195"/>
    </source>
</evidence>
<feature type="short sequence motif" description="Q motif" evidence="6">
    <location>
        <begin position="1140"/>
        <end position="1168"/>
    </location>
</feature>
<feature type="domain" description="Helicase ATP-binding" evidence="7">
    <location>
        <begin position="1171"/>
        <end position="1326"/>
    </location>
</feature>
<dbReference type="STRING" id="35570.A0A1I8Q026"/>
<keyword evidence="2" id="KW-0547">Nucleotide-binding</keyword>
<keyword evidence="4" id="KW-0347">Helicase</keyword>
<feature type="domain" description="Helicase ATP-binding" evidence="7">
    <location>
        <begin position="717"/>
        <end position="862"/>
    </location>
</feature>
<dbReference type="GO" id="GO:0003724">
    <property type="term" value="F:RNA helicase activity"/>
    <property type="evidence" value="ECO:0007669"/>
    <property type="project" value="UniProtKB-EC"/>
</dbReference>
<dbReference type="InterPro" id="IPR014001">
    <property type="entry name" value="Helicase_ATP-bd"/>
</dbReference>
<dbReference type="SMART" id="SM00487">
    <property type="entry name" value="DEXDc"/>
    <property type="match status" value="6"/>
</dbReference>
<reference evidence="9" key="1">
    <citation type="submission" date="2020-05" db="UniProtKB">
        <authorList>
            <consortium name="EnsemblMetazoa"/>
        </authorList>
    </citation>
    <scope>IDENTIFICATION</scope>
    <source>
        <strain evidence="9">USDA</strain>
    </source>
</reference>
<dbReference type="EC" id="3.6.4.13" evidence="1"/>
<keyword evidence="10" id="KW-1185">Reference proteome</keyword>
<dbReference type="GO" id="GO:0005524">
    <property type="term" value="F:ATP binding"/>
    <property type="evidence" value="ECO:0007669"/>
    <property type="project" value="UniProtKB-KW"/>
</dbReference>
<organism evidence="9 10">
    <name type="scientific">Stomoxys calcitrans</name>
    <name type="common">Stable fly</name>
    <name type="synonym">Conops calcitrans</name>
    <dbReference type="NCBI Taxonomy" id="35570"/>
    <lineage>
        <taxon>Eukaryota</taxon>
        <taxon>Metazoa</taxon>
        <taxon>Ecdysozoa</taxon>
        <taxon>Arthropoda</taxon>
        <taxon>Hexapoda</taxon>
        <taxon>Insecta</taxon>
        <taxon>Pterygota</taxon>
        <taxon>Neoptera</taxon>
        <taxon>Endopterygota</taxon>
        <taxon>Diptera</taxon>
        <taxon>Brachycera</taxon>
        <taxon>Muscomorpha</taxon>
        <taxon>Muscoidea</taxon>
        <taxon>Muscidae</taxon>
        <taxon>Stomoxys</taxon>
    </lineage>
</organism>
<evidence type="ECO:0000256" key="3">
    <source>
        <dbReference type="ARBA" id="ARBA00022801"/>
    </source>
</evidence>
<dbReference type="GO" id="GO:0003676">
    <property type="term" value="F:nucleic acid binding"/>
    <property type="evidence" value="ECO:0007669"/>
    <property type="project" value="InterPro"/>
</dbReference>
<evidence type="ECO:0000256" key="1">
    <source>
        <dbReference type="ARBA" id="ARBA00012552"/>
    </source>
</evidence>
<dbReference type="PANTHER" id="PTHR47958">
    <property type="entry name" value="ATP-DEPENDENT RNA HELICASE DBP3"/>
    <property type="match status" value="1"/>
</dbReference>
<feature type="domain" description="DEAD-box RNA helicase Q" evidence="8">
    <location>
        <begin position="1434"/>
        <end position="1462"/>
    </location>
</feature>
<keyword evidence="5" id="KW-0067">ATP-binding</keyword>
<keyword evidence="3" id="KW-0378">Hydrolase</keyword>
<dbReference type="InterPro" id="IPR011545">
    <property type="entry name" value="DEAD/DEAH_box_helicase_dom"/>
</dbReference>
<feature type="short sequence motif" description="Q motif" evidence="6">
    <location>
        <begin position="910"/>
        <end position="938"/>
    </location>
</feature>
<evidence type="ECO:0000256" key="2">
    <source>
        <dbReference type="ARBA" id="ARBA00022741"/>
    </source>
</evidence>
<dbReference type="EnsemblMetazoa" id="SCAU012614-RB">
    <property type="protein sequence ID" value="SCAU012614-PB"/>
    <property type="gene ID" value="SCAU012614"/>
</dbReference>
<sequence length="1715" mass="190097">MASNVIKSVIELNLREDLLEGVIKCGYKFRLIWQRLCIKHIAEGCNVILQNLPIASSPSTIAISALQMVDVARMETQVLYLSSSDKLSRKLQNVIQKLGISINRETIMCGTPESILEMINRNELRTTGIRLMIMDDVMSFIKRGISPLVDCVCKYLPADIQVLMISNQVIDVGIATKYSSRYPVKFLDASTTDESQEASQDDERNFVTNKSVSVVNTFEAMKLNEKILKCIASNGFEIPKAVQCYGVPFIIEGGNVVIVSGPQSGKTTTAAISILQTIDTSCEETQVLYLSHTREEATKCKCLLMSLSIDMNVNCFLCIGGTNIACRPLPKERFIVCGTPGRVLDMIERKIIRTSSIRTFVLDDAHLLLRGGIIGDLDIIFNHLPPTVQIVMISSRMSLVSIEVARIYVRNSADWILPKRNERQLAAAWNTQSTNETVVKTSESVEIFNTFASMKLKEKLLESLAIIGYRSPLPAQRYCIKPIIDGRNVTAVLQSRTGKTTTIAMSVLHMVDTSSPNTQIICLSHNRGLAIELENVIRTFGSPMEVKCCVCDEVEKCLAQTENFANQHIVCGTPEFVWHHIEAKRLQTTGIRLLVLDDANVLFNKTRLDAVNDVFRSLPVNLQVVIFSNEMSSGTMEVATEYQLETPLKLYEKRCSYPHGYTNGLPIVKEQVESVYTTSESVEALFTFKAMHLKQELLEDLTKVGFHSPLSVQRYCIQPIIGWRNVTLVSEAGSGKTIALAISMLQIVDTVYSDTQILCLSHSYSAALKLQIAIRTLGTSMNVRCCVAGVGTEKQTFANHHIVCGTPLVIRRLIQGSFIKTNHIALLVLGNAELLIEANICKEIDIIYRLIAKDVQTVITSAKHSSMILNVGLRYQSAAPIRIEQRGKINDFKENGYCEFQIGEPVQNFTSFESMNLKDELLRCLIKKGITTPMDVQRYGVRAIVEGKCCTIESGPQTGKTTAVAISILEIIDTGCEETQVLCVCHSQQECIELKYLVQAFGVLMNVTPHLCIAGKGQFAKKLIVCGTPGQLLDLMNRNIVRTSSIRTVVLDDANRLMNAEMIEDVGRICRAVPLDTQVVMISEHLLTSSAMEIAANYLPNSPIRIIERRIGEEKQLNPRHFDKVEDLEFDTSEPVEVSSTFEAMGLKEDLIRGLLSKGFKTPLALQRCCMKILIEGHDVILSSQAGSGKTTAIAMSLLQMVDTSRTDTQVLYVTHSQEVAVALQNTIRSLGKFMNPPCKIFACTNKITNQQKETAKLLVENHQIVCGTSKQINVMKRNNILATTSIRIIVLDDPFLLAPEGKKSVNRFTYILNSLPRDTQILICSHRVLDGAINVNEFFPGSYIIVTQKRMKSAKTCPTVIVSDGGQSKGDVGLKSNQPSDSIEILNHNLPAVNSTCFDTIKPKRKKRVFKPTVLKKSDVIEFETSQHVEVWPSFNSFRLNKELLEGINICGFKTPLPVQIHCLKPLIKRRHIIINSQVGSGKTTAIVISILQSLDISRPETQVLCLTLTPENALEIQTKILALDTSTRVRCSVPSTTATSTNPHIICGVPEHVSNMITSNILCTTTIRMLVLFNINLLLSEKILQQFNYILSGMVPGVQIVMTSTHVSFAAINIAVSCMQCPIIIKQNSSGTGKTTAIAMSALQIIEPSDGASQVLYLGHSLDVAQSFQDVIKKLGVSMNVNCFVWGRKKNNKKKPLIANQHIFVVLCSEFLI</sequence>
<evidence type="ECO:0000256" key="5">
    <source>
        <dbReference type="ARBA" id="ARBA00022840"/>
    </source>
</evidence>
<feature type="domain" description="Helicase ATP-binding" evidence="7">
    <location>
        <begin position="247"/>
        <end position="415"/>
    </location>
</feature>
<dbReference type="Gene3D" id="3.40.50.300">
    <property type="entry name" value="P-loop containing nucleotide triphosphate hydrolases"/>
    <property type="match status" value="7"/>
</dbReference>
<evidence type="ECO:0000256" key="4">
    <source>
        <dbReference type="ARBA" id="ARBA00022806"/>
    </source>
</evidence>
<dbReference type="PROSITE" id="PS51195">
    <property type="entry name" value="Q_MOTIF"/>
    <property type="match status" value="3"/>
</dbReference>